<proteinExistence type="predicted"/>
<reference evidence="1" key="1">
    <citation type="submission" date="2021-02" db="EMBL/GenBank/DDBJ databases">
        <authorList>
            <person name="Dougan E. K."/>
            <person name="Rhodes N."/>
            <person name="Thang M."/>
            <person name="Chan C."/>
        </authorList>
    </citation>
    <scope>NUCLEOTIDE SEQUENCE</scope>
</reference>
<dbReference type="AlphaFoldDB" id="A0A813C485"/>
<dbReference type="SUPFAM" id="SSF56112">
    <property type="entry name" value="Protein kinase-like (PK-like)"/>
    <property type="match status" value="1"/>
</dbReference>
<organism evidence="1 2">
    <name type="scientific">Symbiodinium necroappetens</name>
    <dbReference type="NCBI Taxonomy" id="1628268"/>
    <lineage>
        <taxon>Eukaryota</taxon>
        <taxon>Sar</taxon>
        <taxon>Alveolata</taxon>
        <taxon>Dinophyceae</taxon>
        <taxon>Suessiales</taxon>
        <taxon>Symbiodiniaceae</taxon>
        <taxon>Symbiodinium</taxon>
    </lineage>
</organism>
<evidence type="ECO:0000313" key="1">
    <source>
        <dbReference type="EMBL" id="CAE7939231.1"/>
    </source>
</evidence>
<dbReference type="Proteomes" id="UP000601435">
    <property type="component" value="Unassembled WGS sequence"/>
</dbReference>
<evidence type="ECO:0008006" key="3">
    <source>
        <dbReference type="Google" id="ProtNLM"/>
    </source>
</evidence>
<dbReference type="OrthoDB" id="444202at2759"/>
<gene>
    <name evidence="1" type="ORF">SNEC2469_LOCUS33440</name>
</gene>
<dbReference type="EMBL" id="CAJNJA010088252">
    <property type="protein sequence ID" value="CAE7939231.1"/>
    <property type="molecule type" value="Genomic_DNA"/>
</dbReference>
<protein>
    <recommendedName>
        <fullName evidence="3">Protein kinase domain-containing protein</fullName>
    </recommendedName>
</protein>
<keyword evidence="2" id="KW-1185">Reference proteome</keyword>
<evidence type="ECO:0000313" key="2">
    <source>
        <dbReference type="Proteomes" id="UP000601435"/>
    </source>
</evidence>
<name>A0A813C485_9DINO</name>
<accession>A0A813C485</accession>
<dbReference type="InterPro" id="IPR011009">
    <property type="entry name" value="Kinase-like_dom_sf"/>
</dbReference>
<comment type="caution">
    <text evidence="1">The sequence shown here is derived from an EMBL/GenBank/DDBJ whole genome shotgun (WGS) entry which is preliminary data.</text>
</comment>
<feature type="non-terminal residue" evidence="1">
    <location>
        <position position="333"/>
    </location>
</feature>
<sequence>VLNTTKGLLRGCWGKFTADAFYRHFPRQVDAMKTIRHLILHVLDITRYAVREGEQVEDVELLGEGSFSKVFGLGPVAAKVISENERPWVHRAAVQNGLLADLHGYGPAIFGHGRVQQDMGGHFRGTVVFMERLYPAGEDWSDTDTDHVLEAIQRVAKDAFHNDLKMPNILRRRGRPLLIDFDLLSPFCVKVAVTSSCIEHDFRSLLEPAGDMCTQSFREFYDLFAFTLTLQDCALYRRLLARLLVLWRQLEEPVLQPMLATIGLDKLSEMPFEVLVRVPLRGVSVCLLDLRGNLFVHTAEAGDAAIPAACLELPQLVRSNGVYWPAQAEAVST</sequence>